<dbReference type="PANTHER" id="PTHR33706">
    <property type="entry name" value="MORN VARIANT REPEAT PROTEIN"/>
    <property type="match status" value="1"/>
</dbReference>
<accession>A0A8S1RMQ6</accession>
<sequence length="251" mass="29539">MGRWDIILIDDKLVGYKLIGGGSYDFNQGIKVGNWVELWENFMNHIQVTYNGEYNSKGIKTGRWDIKCYEQEQYKQIGGGWYDGDQGLKIGKWQELWHDRYYIHLHGEYNIKGKKMGRWNIESMGQNIGGGFYDSIYGNKTGRWVDIEKDFWRFKQVIYDGEYNIKGMKIGRWDTLYCQVEEKEYKLIGGGSYDSSSGVKIGSWVELWESFGYNLERTYIGEYNLQGDKVGIWVEMGLRNNQKLKETQYDN</sequence>
<dbReference type="PANTHER" id="PTHR33706:SF1">
    <property type="entry name" value="TPR REPEAT PROTEIN"/>
    <property type="match status" value="1"/>
</dbReference>
<evidence type="ECO:0000313" key="2">
    <source>
        <dbReference type="Proteomes" id="UP000692954"/>
    </source>
</evidence>
<comment type="caution">
    <text evidence="1">The sequence shown here is derived from an EMBL/GenBank/DDBJ whole genome shotgun (WGS) entry which is preliminary data.</text>
</comment>
<dbReference type="AlphaFoldDB" id="A0A8S1RMQ6"/>
<organism evidence="1 2">
    <name type="scientific">Paramecium sonneborni</name>
    <dbReference type="NCBI Taxonomy" id="65129"/>
    <lineage>
        <taxon>Eukaryota</taxon>
        <taxon>Sar</taxon>
        <taxon>Alveolata</taxon>
        <taxon>Ciliophora</taxon>
        <taxon>Intramacronucleata</taxon>
        <taxon>Oligohymenophorea</taxon>
        <taxon>Peniculida</taxon>
        <taxon>Parameciidae</taxon>
        <taxon>Paramecium</taxon>
    </lineage>
</organism>
<keyword evidence="2" id="KW-1185">Reference proteome</keyword>
<gene>
    <name evidence="1" type="ORF">PSON_ATCC_30995.1.T2240018</name>
</gene>
<evidence type="ECO:0000313" key="1">
    <source>
        <dbReference type="EMBL" id="CAD8129466.1"/>
    </source>
</evidence>
<protein>
    <submittedName>
        <fullName evidence="1">Uncharacterized protein</fullName>
    </submittedName>
</protein>
<name>A0A8S1RMQ6_9CILI</name>
<proteinExistence type="predicted"/>
<dbReference type="EMBL" id="CAJJDN010000224">
    <property type="protein sequence ID" value="CAD8129466.1"/>
    <property type="molecule type" value="Genomic_DNA"/>
</dbReference>
<reference evidence="1" key="1">
    <citation type="submission" date="2021-01" db="EMBL/GenBank/DDBJ databases">
        <authorList>
            <consortium name="Genoscope - CEA"/>
            <person name="William W."/>
        </authorList>
    </citation>
    <scope>NUCLEOTIDE SEQUENCE</scope>
</reference>
<dbReference type="Proteomes" id="UP000692954">
    <property type="component" value="Unassembled WGS sequence"/>
</dbReference>